<evidence type="ECO:0000313" key="1">
    <source>
        <dbReference type="EMBL" id="CEG02914.1"/>
    </source>
</evidence>
<name>A0A096PD44_FUSPS</name>
<dbReference type="AlphaFoldDB" id="A0A096PD44"/>
<sequence length="82" mass="8983">MHSCSQDLFLPALRGHGYCVFMQMSNLSGNPCSHDDIPQCFGSRSSSHTPGESPYQNSVVSGITKLSALCSDLHLAYHPKNW</sequence>
<comment type="caution">
    <text evidence="1">The sequence shown here is derived from an EMBL/GenBank/DDBJ whole genome shotgun (WGS) entry which is preliminary data.</text>
</comment>
<organism evidence="1">
    <name type="scientific">Fusarium pseudograminearum CS3487</name>
    <dbReference type="NCBI Taxonomy" id="1318458"/>
    <lineage>
        <taxon>Eukaryota</taxon>
        <taxon>Fungi</taxon>
        <taxon>Dikarya</taxon>
        <taxon>Ascomycota</taxon>
        <taxon>Pezizomycotina</taxon>
        <taxon>Sordariomycetes</taxon>
        <taxon>Hypocreomycetidae</taxon>
        <taxon>Hypocreales</taxon>
        <taxon>Nectriaceae</taxon>
        <taxon>Fusarium</taxon>
    </lineage>
</organism>
<proteinExistence type="predicted"/>
<reference evidence="1" key="1">
    <citation type="submission" date="2013-05" db="EMBL/GenBank/DDBJ databases">
        <title>Draft genome sequences of six wheat associated Fusarium spp. isolates.</title>
        <authorList>
            <person name="Moolhuijzen P.M."/>
            <person name="Manners J.M."/>
            <person name="Wilcox S."/>
            <person name="Bellgard M.I."/>
            <person name="Gardiner D.M."/>
        </authorList>
    </citation>
    <scope>NUCLEOTIDE SEQUENCE</scope>
    <source>
        <strain evidence="1">CS3487</strain>
        <strain evidence="1">CS3487</strain>
    </source>
</reference>
<protein>
    <submittedName>
        <fullName evidence="1">WGS project CBME000000000 data, contig CS3487_c001221</fullName>
    </submittedName>
</protein>
<gene>
    <name evidence="1" type="ORF">BN848_0079140</name>
</gene>
<accession>A0A096PD44</accession>
<dbReference type="EMBL" id="CBME010001215">
    <property type="protein sequence ID" value="CEG02914.1"/>
    <property type="molecule type" value="Genomic_DNA"/>
</dbReference>